<dbReference type="RefSeq" id="WP_021372957.1">
    <property type="nucleotide sequence ID" value="NZ_AP031492.1"/>
</dbReference>
<dbReference type="Gene3D" id="2.40.40.20">
    <property type="match status" value="1"/>
</dbReference>
<dbReference type="GO" id="GO:0046872">
    <property type="term" value="F:metal ion binding"/>
    <property type="evidence" value="ECO:0007669"/>
    <property type="project" value="UniProtKB-KW"/>
</dbReference>
<dbReference type="Gene3D" id="3.30.200.210">
    <property type="match status" value="1"/>
</dbReference>
<dbReference type="PANTHER" id="PTHR43742:SF6">
    <property type="entry name" value="OXIDOREDUCTASE YYAE-RELATED"/>
    <property type="match status" value="1"/>
</dbReference>
<keyword evidence="6" id="KW-0560">Oxidoreductase</keyword>
<evidence type="ECO:0000256" key="2">
    <source>
        <dbReference type="ARBA" id="ARBA00022723"/>
    </source>
</evidence>
<gene>
    <name evidence="6" type="primary">fdhF_1</name>
    <name evidence="6" type="ORF">SAMEA3375112_01138</name>
</gene>
<dbReference type="InterPro" id="IPR006963">
    <property type="entry name" value="Mopterin_OxRdtase_4Fe-4S_dom"/>
</dbReference>
<keyword evidence="4" id="KW-0411">Iron-sulfur</keyword>
<dbReference type="EMBL" id="FUPS01000003">
    <property type="protein sequence ID" value="SJS06144.1"/>
    <property type="molecule type" value="Genomic_DNA"/>
</dbReference>
<dbReference type="PROSITE" id="PS51669">
    <property type="entry name" value="4FE4S_MOW_BIS_MGD"/>
    <property type="match status" value="1"/>
</dbReference>
<dbReference type="SUPFAM" id="SSF50692">
    <property type="entry name" value="ADC-like"/>
    <property type="match status" value="1"/>
</dbReference>
<evidence type="ECO:0000259" key="5">
    <source>
        <dbReference type="PROSITE" id="PS51669"/>
    </source>
</evidence>
<evidence type="ECO:0000256" key="4">
    <source>
        <dbReference type="ARBA" id="ARBA00023014"/>
    </source>
</evidence>
<dbReference type="InterPro" id="IPR050612">
    <property type="entry name" value="Prok_Mopterin_Oxidored"/>
</dbReference>
<dbReference type="AlphaFoldDB" id="A0A9X8RHG7"/>
<dbReference type="PANTHER" id="PTHR43742">
    <property type="entry name" value="TRIMETHYLAMINE-N-OXIDE REDUCTASE"/>
    <property type="match status" value="1"/>
</dbReference>
<dbReference type="InterPro" id="IPR009010">
    <property type="entry name" value="Asp_de-COase-like_dom_sf"/>
</dbReference>
<dbReference type="Proteomes" id="UP000189137">
    <property type="component" value="Unassembled WGS sequence"/>
</dbReference>
<dbReference type="Gene3D" id="3.40.228.10">
    <property type="entry name" value="Dimethylsulfoxide Reductase, domain 2"/>
    <property type="match status" value="2"/>
</dbReference>
<organism evidence="6 7">
    <name type="scientific">Clostridioides difficile</name>
    <name type="common">Peptoclostridium difficile</name>
    <dbReference type="NCBI Taxonomy" id="1496"/>
    <lineage>
        <taxon>Bacteria</taxon>
        <taxon>Bacillati</taxon>
        <taxon>Bacillota</taxon>
        <taxon>Clostridia</taxon>
        <taxon>Peptostreptococcales</taxon>
        <taxon>Peptostreptococcaceae</taxon>
        <taxon>Clostridioides</taxon>
    </lineage>
</organism>
<dbReference type="GO" id="GO:0051536">
    <property type="term" value="F:iron-sulfur cluster binding"/>
    <property type="evidence" value="ECO:0007669"/>
    <property type="project" value="UniProtKB-KW"/>
</dbReference>
<dbReference type="SMART" id="SM00926">
    <property type="entry name" value="Molybdop_Fe4S4"/>
    <property type="match status" value="1"/>
</dbReference>
<dbReference type="Pfam" id="PF04879">
    <property type="entry name" value="Molybdop_Fe4S4"/>
    <property type="match status" value="1"/>
</dbReference>
<accession>A0A9X8RHG7</accession>
<proteinExistence type="inferred from homology"/>
<reference evidence="6 7" key="1">
    <citation type="submission" date="2017-02" db="EMBL/GenBank/DDBJ databases">
        <authorList>
            <consortium name="Pathogen Informatics"/>
        </authorList>
    </citation>
    <scope>NUCLEOTIDE SEQUENCE [LARGE SCALE GENOMIC DNA]</scope>
    <source>
        <strain evidence="6 7">VRECD0157</strain>
    </source>
</reference>
<dbReference type="Pfam" id="PF00384">
    <property type="entry name" value="Molybdopterin"/>
    <property type="match status" value="1"/>
</dbReference>
<keyword evidence="3" id="KW-0408">Iron</keyword>
<dbReference type="GO" id="GO:0043546">
    <property type="term" value="F:molybdopterin cofactor binding"/>
    <property type="evidence" value="ECO:0007669"/>
    <property type="project" value="InterPro"/>
</dbReference>
<dbReference type="InterPro" id="IPR006657">
    <property type="entry name" value="MoPterin_dinucl-bd_dom"/>
</dbReference>
<feature type="domain" description="4Fe-4S Mo/W bis-MGD-type" evidence="5">
    <location>
        <begin position="4"/>
        <end position="61"/>
    </location>
</feature>
<protein>
    <submittedName>
        <fullName evidence="6">Formate dehydrogenase H</fullName>
        <ecNumber evidence="6">1.2.1.2</ecNumber>
    </submittedName>
</protein>
<dbReference type="CDD" id="cd02775">
    <property type="entry name" value="MopB_CT"/>
    <property type="match status" value="1"/>
</dbReference>
<dbReference type="Gene3D" id="3.40.50.740">
    <property type="match status" value="1"/>
</dbReference>
<keyword evidence="2" id="KW-0479">Metal-binding</keyword>
<dbReference type="InterPro" id="IPR006656">
    <property type="entry name" value="Mopterin_OxRdtase"/>
</dbReference>
<evidence type="ECO:0000256" key="3">
    <source>
        <dbReference type="ARBA" id="ARBA00023004"/>
    </source>
</evidence>
<sequence length="784" mass="89672">MDIIKKLSHGCTLDCHDCCKFNVYTKGNNVVKIEGDKNHPYTKGFICKKGMAHLDRLNHKDRIKTPMLKVDGVWKEISFDKAIEIMAEKLTYYKEKYTSKSIMHYDQYGSGSVLKYIGDIFFNFYGGVSRHKGGPCWSAGMHAQKYDFGVAKSHAIEDMLNSKSIFVWGKNPAYTTIHTMQIIKKAKEKGIKIVVIDPIYTKTAQIADKYVQVNPGTDGALAIAMAKIIVEDKLYDEEYINSYVIGFEEYKKYLSSLELSFLIDECGVKENDIRELVDLYTNKYSSINVGYGLQKYKNGGNTIRAIDALGAITGQIGFSGGGVNYANKVYPSVINSDPYNSQSYGEDREFYVSNISKFIEESLKNTSNKVNYASDELDMALHKVNYISDELDTTSNKVNYVSDELDMALHKVNCVSDELDMALHKVNCVSDELDMTSNKVNYVSDELDMTSNKVNYVLDELDITSNKTDYISNELYNLSNKSIKDNIPIKMAVITKSNMLNQLPDLVELERVFSKIEFKVCFDMFITDTATLCDMFIPCTNTLESEDIIYSSMTNPYITYNERAVKPAHKLMDEYYFFMELAKKMGLNDYPFVEKRTYLEKVIEPLKRFDKNLDIEKLKNNYFTIHNPVAWEDKKFETPSGKYELYSESIKNLGISPTPVYISNKYKEIEDKNISFRLLTNHHADTLFSQHFMDKKSIAQAYINQRMAKKVGIEEKDIVILRSKKAKINVQINIDDGVGNYIVKMYVGWWKKHGNPNSLTDTGISDFGGQVTYNESMVEIIRQN</sequence>
<dbReference type="Pfam" id="PF01568">
    <property type="entry name" value="Molydop_binding"/>
    <property type="match status" value="1"/>
</dbReference>
<name>A0A9X8RHG7_CLODI</name>
<evidence type="ECO:0000256" key="1">
    <source>
        <dbReference type="ARBA" id="ARBA00010312"/>
    </source>
</evidence>
<dbReference type="EC" id="1.2.1.2" evidence="6"/>
<comment type="similarity">
    <text evidence="1">Belongs to the prokaryotic molybdopterin-containing oxidoreductase family.</text>
</comment>
<dbReference type="GO" id="GO:0016491">
    <property type="term" value="F:oxidoreductase activity"/>
    <property type="evidence" value="ECO:0007669"/>
    <property type="project" value="UniProtKB-KW"/>
</dbReference>
<evidence type="ECO:0000313" key="6">
    <source>
        <dbReference type="EMBL" id="SJS06144.1"/>
    </source>
</evidence>
<evidence type="ECO:0000313" key="7">
    <source>
        <dbReference type="Proteomes" id="UP000189137"/>
    </source>
</evidence>
<dbReference type="CDD" id="cd02766">
    <property type="entry name" value="MopB_3"/>
    <property type="match status" value="1"/>
</dbReference>
<dbReference type="SUPFAM" id="SSF53706">
    <property type="entry name" value="Formate dehydrogenase/DMSO reductase, domains 1-3"/>
    <property type="match status" value="1"/>
</dbReference>
<comment type="caution">
    <text evidence="6">The sequence shown here is derived from an EMBL/GenBank/DDBJ whole genome shotgun (WGS) entry which is preliminary data.</text>
</comment>